<dbReference type="NCBIfam" id="TIGR03705">
    <property type="entry name" value="poly_P_kin"/>
    <property type="match status" value="1"/>
</dbReference>
<keyword evidence="4" id="KW-0479">Metal-binding</keyword>
<keyword evidence="6" id="KW-0418">Kinase</keyword>
<dbReference type="InterPro" id="IPR025198">
    <property type="entry name" value="PPK_N_dom"/>
</dbReference>
<dbReference type="AlphaFoldDB" id="A0A6J6D1P9"/>
<dbReference type="InterPro" id="IPR024953">
    <property type="entry name" value="PP_kinase_middle"/>
</dbReference>
<evidence type="ECO:0000256" key="9">
    <source>
        <dbReference type="SAM" id="MobiDB-lite"/>
    </source>
</evidence>
<dbReference type="GO" id="GO:0006799">
    <property type="term" value="P:polyphosphate biosynthetic process"/>
    <property type="evidence" value="ECO:0007669"/>
    <property type="project" value="InterPro"/>
</dbReference>
<dbReference type="GO" id="GO:0005524">
    <property type="term" value="F:ATP binding"/>
    <property type="evidence" value="ECO:0007669"/>
    <property type="project" value="UniProtKB-KW"/>
</dbReference>
<evidence type="ECO:0000256" key="4">
    <source>
        <dbReference type="ARBA" id="ARBA00022723"/>
    </source>
</evidence>
<evidence type="ECO:0000313" key="14">
    <source>
        <dbReference type="EMBL" id="CAB4557767.1"/>
    </source>
</evidence>
<dbReference type="SUPFAM" id="SSF143724">
    <property type="entry name" value="PHP14-like"/>
    <property type="match status" value="1"/>
</dbReference>
<dbReference type="Pfam" id="PF13089">
    <property type="entry name" value="PP_kinase_N"/>
    <property type="match status" value="1"/>
</dbReference>
<evidence type="ECO:0000256" key="5">
    <source>
        <dbReference type="ARBA" id="ARBA00022741"/>
    </source>
</evidence>
<evidence type="ECO:0000259" key="10">
    <source>
        <dbReference type="Pfam" id="PF02503"/>
    </source>
</evidence>
<dbReference type="Pfam" id="PF02503">
    <property type="entry name" value="PP_kinase"/>
    <property type="match status" value="1"/>
</dbReference>
<reference evidence="14" key="1">
    <citation type="submission" date="2020-05" db="EMBL/GenBank/DDBJ databases">
        <authorList>
            <person name="Chiriac C."/>
            <person name="Salcher M."/>
            <person name="Ghai R."/>
            <person name="Kavagutti S V."/>
        </authorList>
    </citation>
    <scope>NUCLEOTIDE SEQUENCE</scope>
</reference>
<keyword evidence="8" id="KW-0460">Magnesium</keyword>
<evidence type="ECO:0000259" key="13">
    <source>
        <dbReference type="Pfam" id="PF17941"/>
    </source>
</evidence>
<gene>
    <name evidence="14" type="ORF">UFOPK1619_00174</name>
</gene>
<dbReference type="EMBL" id="CAEZTI010000017">
    <property type="protein sequence ID" value="CAB4557767.1"/>
    <property type="molecule type" value="Genomic_DNA"/>
</dbReference>
<dbReference type="InterPro" id="IPR036832">
    <property type="entry name" value="PPK_N_dom_sf"/>
</dbReference>
<dbReference type="NCBIfam" id="NF003921">
    <property type="entry name" value="PRK05443.2-2"/>
    <property type="match status" value="1"/>
</dbReference>
<feature type="domain" description="Polyphosphate kinase C-terminal" evidence="12">
    <location>
        <begin position="497"/>
        <end position="658"/>
    </location>
</feature>
<dbReference type="PANTHER" id="PTHR30218">
    <property type="entry name" value="POLYPHOSPHATE KINASE"/>
    <property type="match status" value="1"/>
</dbReference>
<evidence type="ECO:0000256" key="2">
    <source>
        <dbReference type="ARBA" id="ARBA00022553"/>
    </source>
</evidence>
<evidence type="ECO:0000256" key="7">
    <source>
        <dbReference type="ARBA" id="ARBA00022840"/>
    </source>
</evidence>
<dbReference type="SUPFAM" id="SSF56024">
    <property type="entry name" value="Phospholipase D/nuclease"/>
    <property type="match status" value="2"/>
</dbReference>
<proteinExistence type="inferred from homology"/>
<organism evidence="14">
    <name type="scientific">freshwater metagenome</name>
    <dbReference type="NCBI Taxonomy" id="449393"/>
    <lineage>
        <taxon>unclassified sequences</taxon>
        <taxon>metagenomes</taxon>
        <taxon>ecological metagenomes</taxon>
    </lineage>
</organism>
<sequence>MSRWFGNRELSWLDFNERVLSLARETSVPLLERVKFCAIFSGNLDEFFQVRVAALKGQVAAGVPSSAADGLSPTRQLTAVGQRVESLVKEQERILLEDLLPLLAEQGITVCRWHELTADEQSQLSQFFDRQLFPVLTPLAVDPAHPFPYISNLALSLGVLVRDPSSGEQRFARVKVPTFLKRFHQVSENRFVPIEDVMSANIADLFLGMDIVHVSAFRVTRNADLTLEDEDADDLLAAVEMELRRRRFGRAVRLEVERGIDAEVLEMLLEELELEFGDVSFHDAPLALNSLWEIHAIDEPGLKDKHWSSVTAGRLAAADGNDQSMFSVLRDRDLLVHHPYESFSSSTEEFLEQAAEDPRVQGIKITLYRTSGDSPIARSLIKAAEKGKQVVALIELTARFDEAVNVTWAKELERAGVHVVYGVVGLKTHCKCVLVVRQEDSGLRRYVHVGTGNYNSKTARTYEDIGLFSCNEEIGNDVSHLFNSLTGFSRDRDYSRLIVAPRYLRSKIMSLIENEIQYGSDGHIVMKMNGLADSEIIELLYKASEAGVRIDLIVRGICCMRPAGGHEETVRIRSVLGRYLEHSRMYRFAHGGRQGAPSYYIGSADMMPRNLDKRVEVLIPVEHPKHQAWIDEVFETLLSDEIVAFEMNREGDWRRVGPSEFIPENDAQYRIHRRDSENQSKLGVPRPSSPDAIAVGRD</sequence>
<dbReference type="FunFam" id="3.30.870.10:FF:000001">
    <property type="entry name" value="Polyphosphate kinase"/>
    <property type="match status" value="1"/>
</dbReference>
<dbReference type="Pfam" id="PF17941">
    <property type="entry name" value="PP_kinase_C_1"/>
    <property type="match status" value="1"/>
</dbReference>
<evidence type="ECO:0000256" key="3">
    <source>
        <dbReference type="ARBA" id="ARBA00022679"/>
    </source>
</evidence>
<name>A0A6J6D1P9_9ZZZZ</name>
<dbReference type="Gene3D" id="1.20.58.310">
    <property type="entry name" value="Polyphosphate kinase N-terminal domain"/>
    <property type="match status" value="1"/>
</dbReference>
<evidence type="ECO:0000256" key="1">
    <source>
        <dbReference type="ARBA" id="ARBA00012960"/>
    </source>
</evidence>
<evidence type="ECO:0000259" key="12">
    <source>
        <dbReference type="Pfam" id="PF13090"/>
    </source>
</evidence>
<feature type="domain" description="Polyphosphate kinase middle" evidence="10">
    <location>
        <begin position="120"/>
        <end position="294"/>
    </location>
</feature>
<evidence type="ECO:0000259" key="11">
    <source>
        <dbReference type="Pfam" id="PF13089"/>
    </source>
</evidence>
<dbReference type="Gene3D" id="3.30.870.10">
    <property type="entry name" value="Endonuclease Chain A"/>
    <property type="match status" value="2"/>
</dbReference>
<dbReference type="GO" id="GO:0009358">
    <property type="term" value="C:polyphosphate kinase complex"/>
    <property type="evidence" value="ECO:0007669"/>
    <property type="project" value="InterPro"/>
</dbReference>
<dbReference type="Pfam" id="PF13090">
    <property type="entry name" value="PP_kinase_C"/>
    <property type="match status" value="1"/>
</dbReference>
<dbReference type="Gene3D" id="3.30.1840.10">
    <property type="entry name" value="Polyphosphate kinase middle domain"/>
    <property type="match status" value="1"/>
</dbReference>
<feature type="domain" description="Polyphosphate kinase N-terminal" evidence="11">
    <location>
        <begin position="5"/>
        <end position="110"/>
    </location>
</feature>
<dbReference type="InterPro" id="IPR041108">
    <property type="entry name" value="PP_kinase_C_1"/>
</dbReference>
<keyword evidence="3" id="KW-0808">Transferase</keyword>
<keyword evidence="5" id="KW-0547">Nucleotide-binding</keyword>
<dbReference type="PIRSF" id="PIRSF015589">
    <property type="entry name" value="PP_kinase"/>
    <property type="match status" value="1"/>
</dbReference>
<accession>A0A6J6D1P9</accession>
<dbReference type="InterPro" id="IPR003414">
    <property type="entry name" value="PP_kinase"/>
</dbReference>
<dbReference type="SUPFAM" id="SSF140356">
    <property type="entry name" value="PPK N-terminal domain-like"/>
    <property type="match status" value="1"/>
</dbReference>
<evidence type="ECO:0000256" key="8">
    <source>
        <dbReference type="ARBA" id="ARBA00022842"/>
    </source>
</evidence>
<keyword evidence="2" id="KW-0597">Phosphoprotein</keyword>
<dbReference type="HAMAP" id="MF_00347">
    <property type="entry name" value="Polyphosphate_kinase"/>
    <property type="match status" value="1"/>
</dbReference>
<dbReference type="GO" id="GO:0046872">
    <property type="term" value="F:metal ion binding"/>
    <property type="evidence" value="ECO:0007669"/>
    <property type="project" value="UniProtKB-KW"/>
</dbReference>
<protein>
    <recommendedName>
        <fullName evidence="1">ATP-polyphosphate phosphotransferase</fullName>
        <ecNumber evidence="1">2.7.4.1</ecNumber>
    </recommendedName>
</protein>
<dbReference type="EC" id="2.7.4.1" evidence="1"/>
<dbReference type="PANTHER" id="PTHR30218:SF0">
    <property type="entry name" value="POLYPHOSPHATE KINASE"/>
    <property type="match status" value="1"/>
</dbReference>
<dbReference type="InterPro" id="IPR036830">
    <property type="entry name" value="PP_kinase_middle_dom_sf"/>
</dbReference>
<keyword evidence="7" id="KW-0067">ATP-binding</keyword>
<dbReference type="GO" id="GO:0008976">
    <property type="term" value="F:polyphosphate kinase activity"/>
    <property type="evidence" value="ECO:0007669"/>
    <property type="project" value="UniProtKB-EC"/>
</dbReference>
<evidence type="ECO:0000256" key="6">
    <source>
        <dbReference type="ARBA" id="ARBA00022777"/>
    </source>
</evidence>
<dbReference type="InterPro" id="IPR025200">
    <property type="entry name" value="PPK_C_dom2"/>
</dbReference>
<feature type="region of interest" description="Disordered" evidence="9">
    <location>
        <begin position="673"/>
        <end position="698"/>
    </location>
</feature>
<feature type="domain" description="Polyphosphate kinase C-terminal" evidence="13">
    <location>
        <begin position="324"/>
        <end position="489"/>
    </location>
</feature>